<keyword evidence="2" id="KW-1185">Reference proteome</keyword>
<dbReference type="EMBL" id="RZNX01000005">
    <property type="protein sequence ID" value="RUT29816.1"/>
    <property type="molecule type" value="Genomic_DNA"/>
</dbReference>
<name>A0A433X6T0_9BACL</name>
<dbReference type="AlphaFoldDB" id="A0A433X6T0"/>
<dbReference type="OrthoDB" id="2352834at2"/>
<dbReference type="RefSeq" id="WP_127199760.1">
    <property type="nucleotide sequence ID" value="NZ_RZNX01000005.1"/>
</dbReference>
<dbReference type="InterPro" id="IPR025071">
    <property type="entry name" value="DUF3939"/>
</dbReference>
<proteinExistence type="predicted"/>
<accession>A0A433X6T0</accession>
<sequence>MLFWKNKRNHTNRAAIHVTLEDVRRAVLKYEDEMPAPINRMSLLQSDGTIDLSRLSRYLGGVPEQKFYLSRETYEIFPEEERHIPYFLDLVQNAVDDYVNETGKMPVIQGSPEFEVDFKVLMNEHFLNELPTIPLYVTEQELMLTHRPERAGMNGMQQDSSVMILEL</sequence>
<dbReference type="Proteomes" id="UP000272464">
    <property type="component" value="Unassembled WGS sequence"/>
</dbReference>
<dbReference type="Pfam" id="PF13075">
    <property type="entry name" value="DUF3939"/>
    <property type="match status" value="1"/>
</dbReference>
<evidence type="ECO:0000313" key="1">
    <source>
        <dbReference type="EMBL" id="RUT29816.1"/>
    </source>
</evidence>
<protein>
    <submittedName>
        <fullName evidence="1">DUF3939 domain-containing protein</fullName>
    </submittedName>
</protein>
<gene>
    <name evidence="1" type="ORF">EJP77_13420</name>
</gene>
<comment type="caution">
    <text evidence="1">The sequence shown here is derived from an EMBL/GenBank/DDBJ whole genome shotgun (WGS) entry which is preliminary data.</text>
</comment>
<evidence type="ECO:0000313" key="2">
    <source>
        <dbReference type="Proteomes" id="UP000272464"/>
    </source>
</evidence>
<reference evidence="1 2" key="1">
    <citation type="submission" date="2018-12" db="EMBL/GenBank/DDBJ databases">
        <authorList>
            <person name="Sun L."/>
            <person name="Chen Z."/>
        </authorList>
    </citation>
    <scope>NUCLEOTIDE SEQUENCE [LARGE SCALE GENOMIC DNA]</scope>
    <source>
        <strain evidence="1 2">3-5-3</strain>
    </source>
</reference>
<organism evidence="1 2">
    <name type="scientific">Paenibacillus zeisoli</name>
    <dbReference type="NCBI Taxonomy" id="2496267"/>
    <lineage>
        <taxon>Bacteria</taxon>
        <taxon>Bacillati</taxon>
        <taxon>Bacillota</taxon>
        <taxon>Bacilli</taxon>
        <taxon>Bacillales</taxon>
        <taxon>Paenibacillaceae</taxon>
        <taxon>Paenibacillus</taxon>
    </lineage>
</organism>